<organism evidence="9 10">
    <name type="scientific">Pikeienuella piscinae</name>
    <dbReference type="NCBI Taxonomy" id="2748098"/>
    <lineage>
        <taxon>Bacteria</taxon>
        <taxon>Pseudomonadati</taxon>
        <taxon>Pseudomonadota</taxon>
        <taxon>Alphaproteobacteria</taxon>
        <taxon>Rhodobacterales</taxon>
        <taxon>Paracoccaceae</taxon>
        <taxon>Pikeienuella</taxon>
    </lineage>
</organism>
<evidence type="ECO:0000259" key="8">
    <source>
        <dbReference type="Pfam" id="PF04290"/>
    </source>
</evidence>
<feature type="transmembrane region" description="Helical" evidence="7">
    <location>
        <begin position="12"/>
        <end position="34"/>
    </location>
</feature>
<feature type="transmembrane region" description="Helical" evidence="7">
    <location>
        <begin position="136"/>
        <end position="155"/>
    </location>
</feature>
<evidence type="ECO:0000313" key="9">
    <source>
        <dbReference type="EMBL" id="QIE57526.1"/>
    </source>
</evidence>
<feature type="domain" description="Tripartite ATP-independent periplasmic transporters DctQ component" evidence="8">
    <location>
        <begin position="29"/>
        <end position="146"/>
    </location>
</feature>
<keyword evidence="5 7" id="KW-1133">Transmembrane helix</keyword>
<keyword evidence="4 7" id="KW-0812">Transmembrane</keyword>
<dbReference type="EMBL" id="CP049056">
    <property type="protein sequence ID" value="QIE57526.1"/>
    <property type="molecule type" value="Genomic_DNA"/>
</dbReference>
<keyword evidence="6 7" id="KW-0472">Membrane</keyword>
<reference evidence="9 10" key="1">
    <citation type="submission" date="2020-02" db="EMBL/GenBank/DDBJ databases">
        <title>complete genome sequence of Rhodobacteraceae bacterium.</title>
        <authorList>
            <person name="Park J."/>
            <person name="Kim Y.-S."/>
            <person name="Kim K.-H."/>
        </authorList>
    </citation>
    <scope>NUCLEOTIDE SEQUENCE [LARGE SCALE GENOMIC DNA]</scope>
    <source>
        <strain evidence="9 10">RR4-56</strain>
    </source>
</reference>
<evidence type="ECO:0000256" key="6">
    <source>
        <dbReference type="ARBA" id="ARBA00023136"/>
    </source>
</evidence>
<keyword evidence="7" id="KW-0997">Cell inner membrane</keyword>
<evidence type="ECO:0000256" key="5">
    <source>
        <dbReference type="ARBA" id="ARBA00022989"/>
    </source>
</evidence>
<sequence>MALSANARKYLGWAELTAAIGLVGLVVLSVATLADALMRTFFESPIYGLSDLAEIVTPPVVASCLPAAIAARRNIAVRFLGAALPARGGQLVELFGQAAALLIFTGIAWQTGLHAADIVRNGQHTWLLSIPMGPTWILTEAILIACLPVQALIVIETWGHVRDGAPLAETQNDDDPELQV</sequence>
<proteinExistence type="inferred from homology"/>
<dbReference type="Pfam" id="PF04290">
    <property type="entry name" value="DctQ"/>
    <property type="match status" value="1"/>
</dbReference>
<evidence type="ECO:0000256" key="1">
    <source>
        <dbReference type="ARBA" id="ARBA00004651"/>
    </source>
</evidence>
<dbReference type="GO" id="GO:0022857">
    <property type="term" value="F:transmembrane transporter activity"/>
    <property type="evidence" value="ECO:0007669"/>
    <property type="project" value="UniProtKB-UniRule"/>
</dbReference>
<dbReference type="Proteomes" id="UP000503336">
    <property type="component" value="Chromosome"/>
</dbReference>
<dbReference type="AlphaFoldDB" id="A0A7M3T695"/>
<dbReference type="KEGG" id="hdh:G5B40_19995"/>
<comment type="subunit">
    <text evidence="7">The complex comprises the extracytoplasmic solute receptor protein and the two transmembrane proteins.</text>
</comment>
<accession>A0A7M3T695</accession>
<feature type="transmembrane region" description="Helical" evidence="7">
    <location>
        <begin position="91"/>
        <end position="116"/>
    </location>
</feature>
<dbReference type="RefSeq" id="WP_165102615.1">
    <property type="nucleotide sequence ID" value="NZ_CP049056.1"/>
</dbReference>
<protein>
    <recommendedName>
        <fullName evidence="7">TRAP transporter small permease protein</fullName>
    </recommendedName>
</protein>
<comment type="subcellular location">
    <subcellularLocation>
        <location evidence="7">Cell inner membrane</location>
        <topology evidence="7">Multi-pass membrane protein</topology>
    </subcellularLocation>
    <subcellularLocation>
        <location evidence="1">Cell membrane</location>
        <topology evidence="1">Multi-pass membrane protein</topology>
    </subcellularLocation>
</comment>
<dbReference type="GO" id="GO:0005886">
    <property type="term" value="C:plasma membrane"/>
    <property type="evidence" value="ECO:0007669"/>
    <property type="project" value="UniProtKB-SubCell"/>
</dbReference>
<evidence type="ECO:0000256" key="2">
    <source>
        <dbReference type="ARBA" id="ARBA00022448"/>
    </source>
</evidence>
<evidence type="ECO:0000256" key="3">
    <source>
        <dbReference type="ARBA" id="ARBA00022475"/>
    </source>
</evidence>
<evidence type="ECO:0000256" key="4">
    <source>
        <dbReference type="ARBA" id="ARBA00022692"/>
    </source>
</evidence>
<comment type="function">
    <text evidence="7">Part of the tripartite ATP-independent periplasmic (TRAP) transport system.</text>
</comment>
<keyword evidence="2 7" id="KW-0813">Transport</keyword>
<name>A0A7M3T695_9RHOB</name>
<feature type="transmembrane region" description="Helical" evidence="7">
    <location>
        <begin position="46"/>
        <end position="70"/>
    </location>
</feature>
<dbReference type="InterPro" id="IPR055348">
    <property type="entry name" value="DctQ"/>
</dbReference>
<keyword evidence="10" id="KW-1185">Reference proteome</keyword>
<keyword evidence="3" id="KW-1003">Cell membrane</keyword>
<gene>
    <name evidence="9" type="ORF">G5B40_19995</name>
</gene>
<evidence type="ECO:0000256" key="7">
    <source>
        <dbReference type="RuleBase" id="RU369079"/>
    </source>
</evidence>
<comment type="similarity">
    <text evidence="7">Belongs to the TRAP transporter small permease family.</text>
</comment>
<evidence type="ECO:0000313" key="10">
    <source>
        <dbReference type="Proteomes" id="UP000503336"/>
    </source>
</evidence>